<keyword evidence="3" id="KW-1185">Reference proteome</keyword>
<keyword evidence="2" id="KW-0482">Metalloprotease</keyword>
<feature type="domain" description="Peptidase M6-like" evidence="1">
    <location>
        <begin position="129"/>
        <end position="381"/>
    </location>
</feature>
<dbReference type="Pfam" id="PF05547">
    <property type="entry name" value="Peptidase_M6"/>
    <property type="match status" value="1"/>
</dbReference>
<accession>C9MQW1</accession>
<protein>
    <submittedName>
        <fullName evidence="2">M6 family metalloprotease domain protein</fullName>
        <ecNumber evidence="2">3.4.24.-</ecNumber>
    </submittedName>
</protein>
<proteinExistence type="predicted"/>
<dbReference type="SUPFAM" id="SSF55486">
    <property type="entry name" value="Metalloproteases ('zincins'), catalytic domain"/>
    <property type="match status" value="1"/>
</dbReference>
<dbReference type="PANTHER" id="PTHR41775">
    <property type="entry name" value="SECRETED PROTEIN-RELATED"/>
    <property type="match status" value="1"/>
</dbReference>
<keyword evidence="2" id="KW-0645">Protease</keyword>
<organism evidence="2 3">
    <name type="scientific">Prevotella veroralis F0319</name>
    <dbReference type="NCBI Taxonomy" id="649761"/>
    <lineage>
        <taxon>Bacteria</taxon>
        <taxon>Pseudomonadati</taxon>
        <taxon>Bacteroidota</taxon>
        <taxon>Bacteroidia</taxon>
        <taxon>Bacteroidales</taxon>
        <taxon>Prevotellaceae</taxon>
        <taxon>Prevotella</taxon>
    </lineage>
</organism>
<dbReference type="GO" id="GO:0008237">
    <property type="term" value="F:metallopeptidase activity"/>
    <property type="evidence" value="ECO:0007669"/>
    <property type="project" value="UniProtKB-KW"/>
</dbReference>
<dbReference type="HOGENOM" id="CLU_016256_0_0_10"/>
<evidence type="ECO:0000259" key="1">
    <source>
        <dbReference type="Pfam" id="PF05547"/>
    </source>
</evidence>
<dbReference type="STRING" id="649761.HMPREF0973_02011"/>
<name>C9MQW1_9BACT</name>
<keyword evidence="2" id="KW-0378">Hydrolase</keyword>
<evidence type="ECO:0000313" key="3">
    <source>
        <dbReference type="Proteomes" id="UP000003327"/>
    </source>
</evidence>
<dbReference type="PANTHER" id="PTHR41775:SF1">
    <property type="entry name" value="PEPTIDASE M6-LIKE DOMAIN-CONTAINING PROTEIN"/>
    <property type="match status" value="1"/>
</dbReference>
<dbReference type="EMBL" id="ACVA01000047">
    <property type="protein sequence ID" value="EEX18226.1"/>
    <property type="molecule type" value="Genomic_DNA"/>
</dbReference>
<dbReference type="GO" id="GO:0006508">
    <property type="term" value="P:proteolysis"/>
    <property type="evidence" value="ECO:0007669"/>
    <property type="project" value="UniProtKB-KW"/>
</dbReference>
<dbReference type="Proteomes" id="UP000003327">
    <property type="component" value="Unassembled WGS sequence"/>
</dbReference>
<dbReference type="eggNOG" id="COG4412">
    <property type="taxonomic scope" value="Bacteria"/>
</dbReference>
<reference evidence="2 3" key="1">
    <citation type="submission" date="2009-09" db="EMBL/GenBank/DDBJ databases">
        <authorList>
            <person name="Weinstock G."/>
            <person name="Sodergren E."/>
            <person name="Clifton S."/>
            <person name="Fulton L."/>
            <person name="Fulton B."/>
            <person name="Courtney L."/>
            <person name="Fronick C."/>
            <person name="Harrison M."/>
            <person name="Strong C."/>
            <person name="Farmer C."/>
            <person name="Delahaunty K."/>
            <person name="Markovic C."/>
            <person name="Hall O."/>
            <person name="Minx P."/>
            <person name="Tomlinson C."/>
            <person name="Mitreva M."/>
            <person name="Nelson J."/>
            <person name="Hou S."/>
            <person name="Wollam A."/>
            <person name="Pepin K.H."/>
            <person name="Johnson M."/>
            <person name="Bhonagiri V."/>
            <person name="Nash W.E."/>
            <person name="Warren W."/>
            <person name="Chinwalla A."/>
            <person name="Mardis E.R."/>
            <person name="Wilson R.K."/>
        </authorList>
    </citation>
    <scope>NUCLEOTIDE SEQUENCE [LARGE SCALE GENOMIC DNA]</scope>
    <source>
        <strain evidence="2 3">F0319</strain>
    </source>
</reference>
<comment type="caution">
    <text evidence="2">The sequence shown here is derived from an EMBL/GenBank/DDBJ whole genome shotgun (WGS) entry which is preliminary data.</text>
</comment>
<dbReference type="EC" id="3.4.24.-" evidence="2"/>
<dbReference type="AlphaFoldDB" id="C9MQW1"/>
<gene>
    <name evidence="2" type="ORF">HMPREF0973_02011</name>
</gene>
<dbReference type="NCBIfam" id="TIGR03296">
    <property type="entry name" value="M6dom_TIGR03296"/>
    <property type="match status" value="1"/>
</dbReference>
<sequence>MALNALATWAGKANPAPFLITLSDGTQLTVYQHGDEHASWSTTTDGVLLTTVGKDFYIANIDANGRLKASNQLAHNEDKRTVAEKKLIKKQLARHDLFFSTLSRQLQHGAKTRAIGTRTPAYFPHTGSPKVLVILAQFRDVSFSLPDPKKSFNDYFNFDSSSSLMPDYANNEKRNHGSVKQYFKDMSNGQFTPQFDIVGPITVPNTSMYYGKDGAGKNNHDLKIAEFITDACNAVAAQGSINFADYDSNDDGFVDLVYVLFAGYGQNAAPETYKDDLIWPKSWTLPIPLEIGGKKIMRYGVSNELNYYPGYTFKSGPSKRINGIGLFCHEFSHTMGLPDFYPYNKEAQKDNQAMEIWDLMDGGEYTDNGYTPTPYTPWEKEQMGWKTLSTITETPSKVTLQADEALKIPTSYAKEYLILHNIQNKGWASKLPGHGMLVYRVNYELDNVNSNDHVNDVLGTPGMTIVPADRELISSYSAKTKEKRKAYMESYAGDPYPGSRNVQNIGQIVLNHSTLNKPLFYITEDSANGDITFEYLKDLTAAGINDITTGQQIIDNRIYTLDGRYVGTDRDALPHGIYIQNRRKFIK</sequence>
<dbReference type="InterPro" id="IPR008757">
    <property type="entry name" value="Peptidase_M6-like_domain"/>
</dbReference>
<evidence type="ECO:0000313" key="2">
    <source>
        <dbReference type="EMBL" id="EEX18226.1"/>
    </source>
</evidence>